<comment type="caution">
    <text evidence="3">The sequence shown here is derived from an EMBL/GenBank/DDBJ whole genome shotgun (WGS) entry which is preliminary data.</text>
</comment>
<evidence type="ECO:0000259" key="2">
    <source>
        <dbReference type="Pfam" id="PF16087"/>
    </source>
</evidence>
<reference evidence="3" key="1">
    <citation type="journal article" date="2021" name="Cell">
        <title>Tracing the genetic footprints of vertebrate landing in non-teleost ray-finned fishes.</title>
        <authorList>
            <person name="Bi X."/>
            <person name="Wang K."/>
            <person name="Yang L."/>
            <person name="Pan H."/>
            <person name="Jiang H."/>
            <person name="Wei Q."/>
            <person name="Fang M."/>
            <person name="Yu H."/>
            <person name="Zhu C."/>
            <person name="Cai Y."/>
            <person name="He Y."/>
            <person name="Gan X."/>
            <person name="Zeng H."/>
            <person name="Yu D."/>
            <person name="Zhu Y."/>
            <person name="Jiang H."/>
            <person name="Qiu Q."/>
            <person name="Yang H."/>
            <person name="Zhang Y.E."/>
            <person name="Wang W."/>
            <person name="Zhu M."/>
            <person name="He S."/>
            <person name="Zhang G."/>
        </authorList>
    </citation>
    <scope>NUCLEOTIDE SEQUENCE</scope>
    <source>
        <strain evidence="3">Pddl_001</strain>
    </source>
</reference>
<name>A0ABS2Y4R0_POLSP</name>
<dbReference type="InterPro" id="IPR032135">
    <property type="entry name" value="DUF4817"/>
</dbReference>
<dbReference type="Proteomes" id="UP001166093">
    <property type="component" value="Unassembled WGS sequence"/>
</dbReference>
<feature type="region of interest" description="Disordered" evidence="1">
    <location>
        <begin position="146"/>
        <end position="185"/>
    </location>
</feature>
<evidence type="ECO:0000313" key="3">
    <source>
        <dbReference type="EMBL" id="MBN3281403.1"/>
    </source>
</evidence>
<dbReference type="Gene3D" id="1.10.10.10">
    <property type="entry name" value="Winged helix-like DNA-binding domain superfamily/Winged helix DNA-binding domain"/>
    <property type="match status" value="1"/>
</dbReference>
<keyword evidence="4" id="KW-1185">Reference proteome</keyword>
<feature type="region of interest" description="Disordered" evidence="1">
    <location>
        <begin position="197"/>
        <end position="220"/>
    </location>
</feature>
<feature type="non-terminal residue" evidence="3">
    <location>
        <position position="1"/>
    </location>
</feature>
<proteinExistence type="predicted"/>
<dbReference type="PANTHER" id="PTHR47326:SF1">
    <property type="entry name" value="HTH PSQ-TYPE DOMAIN-CONTAINING PROTEIN"/>
    <property type="match status" value="1"/>
</dbReference>
<evidence type="ECO:0000313" key="4">
    <source>
        <dbReference type="Proteomes" id="UP001166093"/>
    </source>
</evidence>
<feature type="non-terminal residue" evidence="3">
    <location>
        <position position="220"/>
    </location>
</feature>
<gene>
    <name evidence="3" type="primary">Anapc13_0</name>
    <name evidence="3" type="ORF">GTO93_0013896</name>
</gene>
<sequence>MKFDRFTVEERREIISIYSTMRGSARAVGVMFHLKYPHRPRPCTATVYNVIKRFRETGSVHHGPRRQGRSLISDSATASSLVTNVALNPQKSTRSLARECGISTTSVTRVLQRCNFHQYKVRIVPDLQAGAEAIQAAPAAWTWVSSHGGQRRTPGESGLSASEGRCAGMDSEGQGDGRILDPVGDALKEDRLPFKDVTIPLNELPEPEQVKGVSESLQSR</sequence>
<dbReference type="Pfam" id="PF16087">
    <property type="entry name" value="DUF4817"/>
    <property type="match status" value="1"/>
</dbReference>
<accession>A0ABS2Y4R0</accession>
<evidence type="ECO:0000256" key="1">
    <source>
        <dbReference type="SAM" id="MobiDB-lite"/>
    </source>
</evidence>
<organism evidence="3 4">
    <name type="scientific">Polyodon spathula</name>
    <name type="common">North American paddlefish</name>
    <name type="synonym">Squalus spathula</name>
    <dbReference type="NCBI Taxonomy" id="7913"/>
    <lineage>
        <taxon>Eukaryota</taxon>
        <taxon>Metazoa</taxon>
        <taxon>Chordata</taxon>
        <taxon>Craniata</taxon>
        <taxon>Vertebrata</taxon>
        <taxon>Euteleostomi</taxon>
        <taxon>Actinopterygii</taxon>
        <taxon>Chondrostei</taxon>
        <taxon>Acipenseriformes</taxon>
        <taxon>Polyodontidae</taxon>
        <taxon>Polyodon</taxon>
    </lineage>
</organism>
<protein>
    <submittedName>
        <fullName evidence="3">APC13 protein</fullName>
    </submittedName>
</protein>
<dbReference type="InterPro" id="IPR036388">
    <property type="entry name" value="WH-like_DNA-bd_sf"/>
</dbReference>
<dbReference type="PANTHER" id="PTHR47326">
    <property type="entry name" value="TRANSPOSABLE ELEMENT TC3 TRANSPOSASE-LIKE PROTEIN"/>
    <property type="match status" value="1"/>
</dbReference>
<feature type="domain" description="DUF4817" evidence="2">
    <location>
        <begin position="7"/>
        <end position="60"/>
    </location>
</feature>
<dbReference type="EMBL" id="JAAWVQ010108496">
    <property type="protein sequence ID" value="MBN3281403.1"/>
    <property type="molecule type" value="Genomic_DNA"/>
</dbReference>